<proteinExistence type="predicted"/>
<evidence type="ECO:0000313" key="3">
    <source>
        <dbReference type="Proteomes" id="UP000198211"/>
    </source>
</evidence>
<dbReference type="SUPFAM" id="SSF56672">
    <property type="entry name" value="DNA/RNA polymerases"/>
    <property type="match status" value="1"/>
</dbReference>
<dbReference type="STRING" id="4795.A0A225WN59"/>
<reference evidence="3" key="1">
    <citation type="submission" date="2017-03" db="EMBL/GenBank/DDBJ databases">
        <title>Phytopthora megakarya and P. palmivora, two closely related causual agents of cacao black pod achieved similar genome size and gene model numbers by different mechanisms.</title>
        <authorList>
            <person name="Ali S."/>
            <person name="Shao J."/>
            <person name="Larry D.J."/>
            <person name="Kronmiller B."/>
            <person name="Shen D."/>
            <person name="Strem M.D."/>
            <person name="Melnick R.L."/>
            <person name="Guiltinan M.J."/>
            <person name="Tyler B.M."/>
            <person name="Meinhardt L.W."/>
            <person name="Bailey B.A."/>
        </authorList>
    </citation>
    <scope>NUCLEOTIDE SEQUENCE [LARGE SCALE GENOMIC DNA]</scope>
    <source>
        <strain evidence="3">zdho120</strain>
    </source>
</reference>
<dbReference type="EMBL" id="NBNE01000494">
    <property type="protein sequence ID" value="OWZ19052.1"/>
    <property type="molecule type" value="Genomic_DNA"/>
</dbReference>
<dbReference type="CDD" id="cd09272">
    <property type="entry name" value="RNase_HI_RT_Ty1"/>
    <property type="match status" value="1"/>
</dbReference>
<dbReference type="OrthoDB" id="128794at2759"/>
<dbReference type="Proteomes" id="UP000198211">
    <property type="component" value="Unassembled WGS sequence"/>
</dbReference>
<keyword evidence="3" id="KW-1185">Reference proteome</keyword>
<dbReference type="InterPro" id="IPR043502">
    <property type="entry name" value="DNA/RNA_pol_sf"/>
</dbReference>
<sequence length="308" mass="34851">MKAPFGRSIPKGTCLWLQKSLYGIKQGGKLWNDTIHNYLLKLGFMRSRLDPCLYLRRQNDKRTVLGLYVDDVVIVSQRESDSDWMMNKLTERFQIKDMGLTTKWLGIHIEKCEDAIYLHQRTNIDALISELDMENCRSVAIPMESTRNLHNEGSERLFETNTKREAISSLLWLSICTRPDITMPANCLAQFVASRSTANWTAMKRVLSYLHGSRDLNLANMRKQAPQREVKLAIYSDADWAGDKDAKSTSGDLLTKNGKPIAWYSKKQSTVGLSTAEAEYIAGATAVQDCLWGKQLSAELATTSRATM</sequence>
<protein>
    <submittedName>
        <fullName evidence="2">Yokozuna</fullName>
    </submittedName>
</protein>
<evidence type="ECO:0000313" key="2">
    <source>
        <dbReference type="EMBL" id="OWZ19052.1"/>
    </source>
</evidence>
<dbReference type="Pfam" id="PF07727">
    <property type="entry name" value="RVT_2"/>
    <property type="match status" value="1"/>
</dbReference>
<dbReference type="PANTHER" id="PTHR11439:SF483">
    <property type="entry name" value="PEPTIDE SYNTHASE GLIP-LIKE, PUTATIVE (AFU_ORTHOLOGUE AFUA_3G12920)-RELATED"/>
    <property type="match status" value="1"/>
</dbReference>
<accession>A0A225WN59</accession>
<comment type="caution">
    <text evidence="2">The sequence shown here is derived from an EMBL/GenBank/DDBJ whole genome shotgun (WGS) entry which is preliminary data.</text>
</comment>
<dbReference type="AlphaFoldDB" id="A0A225WN59"/>
<organism evidence="2 3">
    <name type="scientific">Phytophthora megakarya</name>
    <dbReference type="NCBI Taxonomy" id="4795"/>
    <lineage>
        <taxon>Eukaryota</taxon>
        <taxon>Sar</taxon>
        <taxon>Stramenopiles</taxon>
        <taxon>Oomycota</taxon>
        <taxon>Peronosporomycetes</taxon>
        <taxon>Peronosporales</taxon>
        <taxon>Peronosporaceae</taxon>
        <taxon>Phytophthora</taxon>
    </lineage>
</organism>
<dbReference type="InterPro" id="IPR013103">
    <property type="entry name" value="RVT_2"/>
</dbReference>
<dbReference type="PANTHER" id="PTHR11439">
    <property type="entry name" value="GAG-POL-RELATED RETROTRANSPOSON"/>
    <property type="match status" value="1"/>
</dbReference>
<evidence type="ECO:0000259" key="1">
    <source>
        <dbReference type="Pfam" id="PF07727"/>
    </source>
</evidence>
<feature type="domain" description="Reverse transcriptase Ty1/copia-type" evidence="1">
    <location>
        <begin position="1"/>
        <end position="144"/>
    </location>
</feature>
<gene>
    <name evidence="2" type="ORF">PHMEG_0006753</name>
</gene>
<name>A0A225WN59_9STRA</name>